<dbReference type="GO" id="GO:0032993">
    <property type="term" value="C:protein-DNA complex"/>
    <property type="evidence" value="ECO:0007669"/>
    <property type="project" value="TreeGrafter"/>
</dbReference>
<evidence type="ECO:0000256" key="1">
    <source>
        <dbReference type="ARBA" id="ARBA00022553"/>
    </source>
</evidence>
<evidence type="ECO:0000256" key="4">
    <source>
        <dbReference type="ARBA" id="ARBA00023125"/>
    </source>
</evidence>
<evidence type="ECO:0000256" key="6">
    <source>
        <dbReference type="PROSITE-ProRule" id="PRU01091"/>
    </source>
</evidence>
<dbReference type="EMBL" id="QWEC01000068">
    <property type="protein sequence ID" value="RII97633.1"/>
    <property type="molecule type" value="Genomic_DNA"/>
</dbReference>
<evidence type="ECO:0000256" key="3">
    <source>
        <dbReference type="ARBA" id="ARBA00023015"/>
    </source>
</evidence>
<organism evidence="9 10">
    <name type="scientific">Clavibacter michiganensis</name>
    <dbReference type="NCBI Taxonomy" id="28447"/>
    <lineage>
        <taxon>Bacteria</taxon>
        <taxon>Bacillati</taxon>
        <taxon>Actinomycetota</taxon>
        <taxon>Actinomycetes</taxon>
        <taxon>Micrococcales</taxon>
        <taxon>Microbacteriaceae</taxon>
        <taxon>Clavibacter</taxon>
    </lineage>
</organism>
<evidence type="ECO:0000256" key="5">
    <source>
        <dbReference type="ARBA" id="ARBA00023163"/>
    </source>
</evidence>
<dbReference type="PANTHER" id="PTHR48111:SF1">
    <property type="entry name" value="TWO-COMPONENT RESPONSE REGULATOR ORR33"/>
    <property type="match status" value="1"/>
</dbReference>
<feature type="region of interest" description="Disordered" evidence="7">
    <location>
        <begin position="30"/>
        <end position="64"/>
    </location>
</feature>
<feature type="compositionally biased region" description="Low complexity" evidence="7">
    <location>
        <begin position="34"/>
        <end position="64"/>
    </location>
</feature>
<dbReference type="PROSITE" id="PS51755">
    <property type="entry name" value="OMPR_PHOB"/>
    <property type="match status" value="1"/>
</dbReference>
<dbReference type="PANTHER" id="PTHR48111">
    <property type="entry name" value="REGULATOR OF RPOS"/>
    <property type="match status" value="1"/>
</dbReference>
<dbReference type="GO" id="GO:0000156">
    <property type="term" value="F:phosphorelay response regulator activity"/>
    <property type="evidence" value="ECO:0007669"/>
    <property type="project" value="TreeGrafter"/>
</dbReference>
<keyword evidence="3" id="KW-0805">Transcription regulation</keyword>
<feature type="domain" description="OmpR/PhoB-type" evidence="8">
    <location>
        <begin position="149"/>
        <end position="249"/>
    </location>
</feature>
<protein>
    <submittedName>
        <fullName evidence="9">Winged helix family transcriptional regulator</fullName>
    </submittedName>
</protein>
<dbReference type="SUPFAM" id="SSF46894">
    <property type="entry name" value="C-terminal effector domain of the bipartite response regulators"/>
    <property type="match status" value="1"/>
</dbReference>
<dbReference type="InterPro" id="IPR001867">
    <property type="entry name" value="OmpR/PhoB-type_DNA-bd"/>
</dbReference>
<dbReference type="Pfam" id="PF00486">
    <property type="entry name" value="Trans_reg_C"/>
    <property type="match status" value="1"/>
</dbReference>
<keyword evidence="1" id="KW-0597">Phosphoprotein</keyword>
<dbReference type="GO" id="GO:0000976">
    <property type="term" value="F:transcription cis-regulatory region binding"/>
    <property type="evidence" value="ECO:0007669"/>
    <property type="project" value="TreeGrafter"/>
</dbReference>
<dbReference type="InterPro" id="IPR036388">
    <property type="entry name" value="WH-like_DNA-bd_sf"/>
</dbReference>
<dbReference type="InterPro" id="IPR016032">
    <property type="entry name" value="Sig_transdc_resp-reg_C-effctor"/>
</dbReference>
<evidence type="ECO:0000256" key="7">
    <source>
        <dbReference type="SAM" id="MobiDB-lite"/>
    </source>
</evidence>
<dbReference type="Gene3D" id="1.10.10.10">
    <property type="entry name" value="Winged helix-like DNA-binding domain superfamily/Winged helix DNA-binding domain"/>
    <property type="match status" value="1"/>
</dbReference>
<keyword evidence="2" id="KW-0902">Two-component regulatory system</keyword>
<dbReference type="Proteomes" id="UP000266298">
    <property type="component" value="Unassembled WGS sequence"/>
</dbReference>
<feature type="DNA-binding region" description="OmpR/PhoB-type" evidence="6">
    <location>
        <begin position="149"/>
        <end position="249"/>
    </location>
</feature>
<keyword evidence="5" id="KW-0804">Transcription</keyword>
<sequence length="266" mass="28363">MSLATIDPARTSLRSVPAAPVLRAAAPLAPPLRRPQAVPAPATTSTAPAQAPAAAPARPARLRAVPEGTKARGFAIYVGLDELKAAAAGTDLGTVVAALKRLAAELAPGVETHAAVALAPEGAGGRDIDVVRLALQDPAAVAQHREQPEDDERVDDGVTVDLSRKRVVLDGETAPLTYKEFELLQYLVLREGRTIERSELIASLWSAADGDDVPNERTIDVHVRRLRSKLGRYEEIVRTVRGAGYRFDRHADVAVHHASTQSPDLF</sequence>
<proteinExistence type="predicted"/>
<dbReference type="CDD" id="cd00383">
    <property type="entry name" value="trans_reg_C"/>
    <property type="match status" value="1"/>
</dbReference>
<dbReference type="AlphaFoldDB" id="A0A399NTX8"/>
<dbReference type="GO" id="GO:0005829">
    <property type="term" value="C:cytosol"/>
    <property type="evidence" value="ECO:0007669"/>
    <property type="project" value="TreeGrafter"/>
</dbReference>
<evidence type="ECO:0000313" key="9">
    <source>
        <dbReference type="EMBL" id="RII97633.1"/>
    </source>
</evidence>
<gene>
    <name evidence="9" type="ORF">DZF96_06575</name>
</gene>
<dbReference type="RefSeq" id="WP_043585344.1">
    <property type="nucleotide sequence ID" value="NZ_QWEC01000068.1"/>
</dbReference>
<keyword evidence="4 6" id="KW-0238">DNA-binding</keyword>
<evidence type="ECO:0000259" key="8">
    <source>
        <dbReference type="PROSITE" id="PS51755"/>
    </source>
</evidence>
<dbReference type="GO" id="GO:0006355">
    <property type="term" value="P:regulation of DNA-templated transcription"/>
    <property type="evidence" value="ECO:0007669"/>
    <property type="project" value="InterPro"/>
</dbReference>
<accession>A0A399NTX8</accession>
<dbReference type="SMART" id="SM00862">
    <property type="entry name" value="Trans_reg_C"/>
    <property type="match status" value="1"/>
</dbReference>
<evidence type="ECO:0000313" key="10">
    <source>
        <dbReference type="Proteomes" id="UP000266298"/>
    </source>
</evidence>
<name>A0A399NTX8_9MICO</name>
<reference evidence="9 10" key="1">
    <citation type="submission" date="2018-08" db="EMBL/GenBank/DDBJ databases">
        <title>Genome Sequence of Clavibacter michiganensis Subspecies type strains, and the Atypical Peach-Colored Strains Isolated from Tomato.</title>
        <authorList>
            <person name="Osdaghi E."/>
            <person name="Portier P."/>
            <person name="Briand M."/>
            <person name="Jacques M.-A."/>
        </authorList>
    </citation>
    <scope>NUCLEOTIDE SEQUENCE [LARGE SCALE GENOMIC DNA]</scope>
    <source>
        <strain evidence="9 10">CFBP 7493</strain>
    </source>
</reference>
<comment type="caution">
    <text evidence="9">The sequence shown here is derived from an EMBL/GenBank/DDBJ whole genome shotgun (WGS) entry which is preliminary data.</text>
</comment>
<dbReference type="InterPro" id="IPR039420">
    <property type="entry name" value="WalR-like"/>
</dbReference>
<evidence type="ECO:0000256" key="2">
    <source>
        <dbReference type="ARBA" id="ARBA00023012"/>
    </source>
</evidence>